<keyword evidence="6" id="KW-1185">Reference proteome</keyword>
<accession>A0ABN2KAH6</accession>
<evidence type="ECO:0000256" key="1">
    <source>
        <dbReference type="ARBA" id="ARBA00010830"/>
    </source>
</evidence>
<dbReference type="InterPro" id="IPR010618">
    <property type="entry name" value="RPF"/>
</dbReference>
<evidence type="ECO:0000256" key="3">
    <source>
        <dbReference type="SAM" id="SignalP"/>
    </source>
</evidence>
<dbReference type="Gene3D" id="1.10.530.10">
    <property type="match status" value="1"/>
</dbReference>
<name>A0ABN2KAH6_9MICO</name>
<keyword evidence="2" id="KW-0378">Hydrolase</keyword>
<dbReference type="Pfam" id="PF06737">
    <property type="entry name" value="Transglycosylas"/>
    <property type="match status" value="1"/>
</dbReference>
<dbReference type="EMBL" id="BAAAPN010000025">
    <property type="protein sequence ID" value="GAA1751484.1"/>
    <property type="molecule type" value="Genomic_DNA"/>
</dbReference>
<reference evidence="6" key="1">
    <citation type="journal article" date="2019" name="Int. J. Syst. Evol. Microbiol.">
        <title>The Global Catalogue of Microorganisms (GCM) 10K type strain sequencing project: providing services to taxonomists for standard genome sequencing and annotation.</title>
        <authorList>
            <consortium name="The Broad Institute Genomics Platform"/>
            <consortium name="The Broad Institute Genome Sequencing Center for Infectious Disease"/>
            <person name="Wu L."/>
            <person name="Ma J."/>
        </authorList>
    </citation>
    <scope>NUCLEOTIDE SEQUENCE [LARGE SCALE GENOMIC DNA]</scope>
    <source>
        <strain evidence="6">JCM 15591</strain>
    </source>
</reference>
<gene>
    <name evidence="5" type="ORF">GCM10009810_09740</name>
</gene>
<evidence type="ECO:0000259" key="4">
    <source>
        <dbReference type="Pfam" id="PF06737"/>
    </source>
</evidence>
<keyword evidence="3" id="KW-0732">Signal</keyword>
<comment type="caution">
    <text evidence="5">The sequence shown here is derived from an EMBL/GenBank/DDBJ whole genome shotgun (WGS) entry which is preliminary data.</text>
</comment>
<dbReference type="RefSeq" id="WP_344062912.1">
    <property type="nucleotide sequence ID" value="NZ_BAAAPN010000025.1"/>
</dbReference>
<sequence>MAIRATLRSSSPYAGRHRAARRPSRALLTAAGSAAAVGAVLAPTAAHADTVWDAVADCESSGNWSINTGNGYYGGLQFSASTWTGFGGGKYAPYAHQASKGAQIYIAQAVLKVQGPGAWPVCGARAGLTVTNGLAVDPWTDTTGSGGSTGGSSSTKLVVDGVLGPKTYGAMEKWIGRPVDGSFTLSDRKALQTKLKVTADGVIGPITTKALQKVVAHTQDGIWDSSTTKALQTYLNKVL</sequence>
<feature type="signal peptide" evidence="3">
    <location>
        <begin position="1"/>
        <end position="48"/>
    </location>
</feature>
<dbReference type="InterPro" id="IPR023346">
    <property type="entry name" value="Lysozyme-like_dom_sf"/>
</dbReference>
<organism evidence="5 6">
    <name type="scientific">Nostocoides vanveenii</name>
    <dbReference type="NCBI Taxonomy" id="330835"/>
    <lineage>
        <taxon>Bacteria</taxon>
        <taxon>Bacillati</taxon>
        <taxon>Actinomycetota</taxon>
        <taxon>Actinomycetes</taxon>
        <taxon>Micrococcales</taxon>
        <taxon>Intrasporangiaceae</taxon>
        <taxon>Nostocoides</taxon>
    </lineage>
</organism>
<feature type="chain" id="PRO_5045711401" description="Resuscitation-promoting factor core lysozyme-like domain-containing protein" evidence="3">
    <location>
        <begin position="49"/>
        <end position="239"/>
    </location>
</feature>
<dbReference type="Proteomes" id="UP001501475">
    <property type="component" value="Unassembled WGS sequence"/>
</dbReference>
<dbReference type="CDD" id="cd13925">
    <property type="entry name" value="RPF"/>
    <property type="match status" value="1"/>
</dbReference>
<proteinExistence type="inferred from homology"/>
<evidence type="ECO:0000256" key="2">
    <source>
        <dbReference type="ARBA" id="ARBA00022801"/>
    </source>
</evidence>
<comment type="similarity">
    <text evidence="1">Belongs to the transglycosylase family. Rpf subfamily.</text>
</comment>
<protein>
    <recommendedName>
        <fullName evidence="4">Resuscitation-promoting factor core lysozyme-like domain-containing protein</fullName>
    </recommendedName>
</protein>
<feature type="domain" description="Resuscitation-promoting factor core lysozyme-like" evidence="4">
    <location>
        <begin position="48"/>
        <end position="122"/>
    </location>
</feature>
<evidence type="ECO:0000313" key="5">
    <source>
        <dbReference type="EMBL" id="GAA1751484.1"/>
    </source>
</evidence>
<dbReference type="SUPFAM" id="SSF53955">
    <property type="entry name" value="Lysozyme-like"/>
    <property type="match status" value="1"/>
</dbReference>
<evidence type="ECO:0000313" key="6">
    <source>
        <dbReference type="Proteomes" id="UP001501475"/>
    </source>
</evidence>